<gene>
    <name evidence="1" type="ORF">DARMORV10_C09P21990.1</name>
</gene>
<accession>A0A816IPU3</accession>
<dbReference type="EMBL" id="HG994373">
    <property type="protein sequence ID" value="CAF1725126.1"/>
    <property type="molecule type" value="Genomic_DNA"/>
</dbReference>
<dbReference type="Proteomes" id="UP001295469">
    <property type="component" value="Chromosome C09"/>
</dbReference>
<proteinExistence type="predicted"/>
<organism evidence="1">
    <name type="scientific">Brassica napus</name>
    <name type="common">Rape</name>
    <dbReference type="NCBI Taxonomy" id="3708"/>
    <lineage>
        <taxon>Eukaryota</taxon>
        <taxon>Viridiplantae</taxon>
        <taxon>Streptophyta</taxon>
        <taxon>Embryophyta</taxon>
        <taxon>Tracheophyta</taxon>
        <taxon>Spermatophyta</taxon>
        <taxon>Magnoliopsida</taxon>
        <taxon>eudicotyledons</taxon>
        <taxon>Gunneridae</taxon>
        <taxon>Pentapetalae</taxon>
        <taxon>rosids</taxon>
        <taxon>malvids</taxon>
        <taxon>Brassicales</taxon>
        <taxon>Brassicaceae</taxon>
        <taxon>Brassiceae</taxon>
        <taxon>Brassica</taxon>
    </lineage>
</organism>
<protein>
    <submittedName>
        <fullName evidence="1">(rape) hypothetical protein</fullName>
    </submittedName>
</protein>
<dbReference type="AlphaFoldDB" id="A0A816IPU3"/>
<name>A0A816IPU3_BRANA</name>
<evidence type="ECO:0000313" key="1">
    <source>
        <dbReference type="EMBL" id="CAF1725126.1"/>
    </source>
</evidence>
<sequence>MFAERCVLDIESDIKTLCQCFEVICKRSICTKQRAATKGLESKRLVIQLKARIMMTTEKYA</sequence>
<reference evidence="1" key="1">
    <citation type="submission" date="2021-01" db="EMBL/GenBank/DDBJ databases">
        <authorList>
            <consortium name="Genoscope - CEA"/>
            <person name="William W."/>
        </authorList>
    </citation>
    <scope>NUCLEOTIDE SEQUENCE</scope>
</reference>